<dbReference type="SMART" id="SM00850">
    <property type="entry name" value="LytTR"/>
    <property type="match status" value="1"/>
</dbReference>
<feature type="domain" description="HTH LytTR-type" evidence="1">
    <location>
        <begin position="9"/>
        <end position="114"/>
    </location>
</feature>
<evidence type="ECO:0000313" key="2">
    <source>
        <dbReference type="EMBL" id="MBD2845720.1"/>
    </source>
</evidence>
<comment type="caution">
    <text evidence="2">The sequence shown here is derived from an EMBL/GenBank/DDBJ whole genome shotgun (WGS) entry which is preliminary data.</text>
</comment>
<evidence type="ECO:0000313" key="3">
    <source>
        <dbReference type="Proteomes" id="UP000621560"/>
    </source>
</evidence>
<dbReference type="InterPro" id="IPR007492">
    <property type="entry name" value="LytTR_DNA-bd_dom"/>
</dbReference>
<keyword evidence="2" id="KW-0238">DNA-binding</keyword>
<dbReference type="AlphaFoldDB" id="A0A927BTZ3"/>
<reference evidence="2" key="1">
    <citation type="submission" date="2020-09" db="EMBL/GenBank/DDBJ databases">
        <title>A novel bacterium of genus Paenibacillus, isolated from South China Sea.</title>
        <authorList>
            <person name="Huang H."/>
            <person name="Mo K."/>
            <person name="Hu Y."/>
        </authorList>
    </citation>
    <scope>NUCLEOTIDE SEQUENCE</scope>
    <source>
        <strain evidence="2">IB182496</strain>
    </source>
</reference>
<accession>A0A927BTZ3</accession>
<dbReference type="GO" id="GO:0003677">
    <property type="term" value="F:DNA binding"/>
    <property type="evidence" value="ECO:0007669"/>
    <property type="project" value="UniProtKB-KW"/>
</dbReference>
<proteinExistence type="predicted"/>
<dbReference type="Proteomes" id="UP000621560">
    <property type="component" value="Unassembled WGS sequence"/>
</dbReference>
<dbReference type="PROSITE" id="PS50930">
    <property type="entry name" value="HTH_LYTTR"/>
    <property type="match status" value="1"/>
</dbReference>
<protein>
    <submittedName>
        <fullName evidence="2">LytTR family transcriptional regulator DNA-binding domain-containing protein</fullName>
    </submittedName>
</protein>
<dbReference type="Pfam" id="PF04397">
    <property type="entry name" value="LytTR"/>
    <property type="match status" value="1"/>
</dbReference>
<evidence type="ECO:0000259" key="1">
    <source>
        <dbReference type="PROSITE" id="PS50930"/>
    </source>
</evidence>
<dbReference type="Gene3D" id="2.40.50.1020">
    <property type="entry name" value="LytTr DNA-binding domain"/>
    <property type="match status" value="1"/>
</dbReference>
<sequence>MYISATRDKEGGGLESIPIERVLFLETSQNRILVHTSDAVYYVANTLERWLHALRSAGQPFEQVDRCCVADLSKVKELDAKWSRIYFSEGPLAGNKPCNVARSNFRMIAKKVNQQNDPGLL</sequence>
<keyword evidence="3" id="KW-1185">Reference proteome</keyword>
<gene>
    <name evidence="2" type="ORF">IDH44_11010</name>
</gene>
<dbReference type="RefSeq" id="WP_190917565.1">
    <property type="nucleotide sequence ID" value="NZ_JACXIZ010000017.1"/>
</dbReference>
<name>A0A927BTZ3_9BACL</name>
<dbReference type="EMBL" id="JACXIZ010000017">
    <property type="protein sequence ID" value="MBD2845720.1"/>
    <property type="molecule type" value="Genomic_DNA"/>
</dbReference>
<organism evidence="2 3">
    <name type="scientific">Paenibacillus sabuli</name>
    <dbReference type="NCBI Taxonomy" id="2772509"/>
    <lineage>
        <taxon>Bacteria</taxon>
        <taxon>Bacillati</taxon>
        <taxon>Bacillota</taxon>
        <taxon>Bacilli</taxon>
        <taxon>Bacillales</taxon>
        <taxon>Paenibacillaceae</taxon>
        <taxon>Paenibacillus</taxon>
    </lineage>
</organism>